<organism evidence="2 3">
    <name type="scientific">phage Lak_Megaphage_RVC_AP3_GC26</name>
    <dbReference type="NCBI Taxonomy" id="3109225"/>
    <lineage>
        <taxon>Viruses</taxon>
        <taxon>Duplodnaviria</taxon>
        <taxon>Heunggongvirae</taxon>
        <taxon>Uroviricota</taxon>
        <taxon>Caudoviricetes</taxon>
        <taxon>Caudoviricetes code 15 clade</taxon>
    </lineage>
</organism>
<reference evidence="2 3" key="1">
    <citation type="submission" date="2023-11" db="EMBL/GenBank/DDBJ databases">
        <authorList>
            <person name="Cook R."/>
            <person name="Crisci M."/>
            <person name="Pye H."/>
            <person name="Adriaenssens E."/>
            <person name="Santini J."/>
        </authorList>
    </citation>
    <scope>NUCLEOTIDE SEQUENCE [LARGE SCALE GENOMIC DNA]</scope>
    <source>
        <strain evidence="2">Lak_Megaphage_RVC_AP3_GC26</strain>
    </source>
</reference>
<evidence type="ECO:0000313" key="2">
    <source>
        <dbReference type="EMBL" id="WQJ51189.1"/>
    </source>
</evidence>
<sequence length="107" mass="12605">MAGFVYLICNPDQNCYKIGVTRDLAQKRLKQLQTGNSSKLHIVHSVYSEYPFRLESMLHKTFDSKRSEGEWFNLDQNDVINFKDICNEKINIINIMKDNPFFNKDLK</sequence>
<dbReference type="InterPro" id="IPR018306">
    <property type="entry name" value="Phage_T5_Orf172_DNA-bd"/>
</dbReference>
<feature type="domain" description="Bacteriophage T5 Orf172 DNA-binding" evidence="1">
    <location>
        <begin position="10"/>
        <end position="86"/>
    </location>
</feature>
<keyword evidence="3" id="KW-1185">Reference proteome</keyword>
<protein>
    <recommendedName>
        <fullName evidence="1">Bacteriophage T5 Orf172 DNA-binding domain-containing protein</fullName>
    </recommendedName>
</protein>
<dbReference type="Proteomes" id="UP001348805">
    <property type="component" value="Segment"/>
</dbReference>
<proteinExistence type="predicted"/>
<evidence type="ECO:0000313" key="3">
    <source>
        <dbReference type="Proteomes" id="UP001348805"/>
    </source>
</evidence>
<name>A0ABZ0Z2H0_9CAUD</name>
<dbReference type="EMBL" id="OR769219">
    <property type="protein sequence ID" value="WQJ51189.1"/>
    <property type="molecule type" value="Genomic_DNA"/>
</dbReference>
<accession>A0ABZ0Z2H0</accession>
<evidence type="ECO:0000259" key="1">
    <source>
        <dbReference type="SMART" id="SM00974"/>
    </source>
</evidence>
<dbReference type="Pfam" id="PF13455">
    <property type="entry name" value="MUG113"/>
    <property type="match status" value="1"/>
</dbReference>
<dbReference type="SMART" id="SM00974">
    <property type="entry name" value="T5orf172"/>
    <property type="match status" value="1"/>
</dbReference>